<dbReference type="Proteomes" id="UP000504632">
    <property type="component" value="Chromosome 2"/>
</dbReference>
<dbReference type="GeneID" id="115830154"/>
<reference evidence="2" key="1">
    <citation type="submission" date="2025-08" db="UniProtKB">
        <authorList>
            <consortium name="RefSeq"/>
        </authorList>
    </citation>
    <scope>IDENTIFICATION</scope>
</reference>
<organism evidence="1 2">
    <name type="scientific">Chanos chanos</name>
    <name type="common">Milkfish</name>
    <name type="synonym">Mugil chanos</name>
    <dbReference type="NCBI Taxonomy" id="29144"/>
    <lineage>
        <taxon>Eukaryota</taxon>
        <taxon>Metazoa</taxon>
        <taxon>Chordata</taxon>
        <taxon>Craniata</taxon>
        <taxon>Vertebrata</taxon>
        <taxon>Euteleostomi</taxon>
        <taxon>Actinopterygii</taxon>
        <taxon>Neopterygii</taxon>
        <taxon>Teleostei</taxon>
        <taxon>Ostariophysi</taxon>
        <taxon>Gonorynchiformes</taxon>
        <taxon>Chanidae</taxon>
        <taxon>Chanos</taxon>
    </lineage>
</organism>
<keyword evidence="1" id="KW-1185">Reference proteome</keyword>
<name>A0A6J2X0D1_CHACN</name>
<dbReference type="InParanoid" id="A0A6J2X0D1"/>
<dbReference type="CTD" id="145645"/>
<dbReference type="PANTHER" id="PTHR35345">
    <property type="entry name" value="TELOMERE REPEATS-BINDING BOUQUET FORMATION PROTEIN 2"/>
    <property type="match status" value="1"/>
</dbReference>
<dbReference type="FunCoup" id="A0A6J2X0D1">
    <property type="interactions" value="752"/>
</dbReference>
<dbReference type="Pfam" id="PF15101">
    <property type="entry name" value="TERB2"/>
    <property type="match status" value="1"/>
</dbReference>
<dbReference type="RefSeq" id="XP_030650063.1">
    <property type="nucleotide sequence ID" value="XM_030794203.1"/>
</dbReference>
<protein>
    <submittedName>
        <fullName evidence="2">Telomere repeats-binding bouquet formation protein 2</fullName>
    </submittedName>
</protein>
<dbReference type="AlphaFoldDB" id="A0A6J2X0D1"/>
<dbReference type="GO" id="GO:0070197">
    <property type="term" value="P:meiotic attachment of telomere to nuclear envelope"/>
    <property type="evidence" value="ECO:0007669"/>
    <property type="project" value="TreeGrafter"/>
</dbReference>
<proteinExistence type="predicted"/>
<gene>
    <name evidence="2" type="primary">terb2</name>
</gene>
<dbReference type="PANTHER" id="PTHR35345:SF1">
    <property type="entry name" value="TELOMERE REPEATS-BINDING BOUQUET FORMATION PROTEIN 2"/>
    <property type="match status" value="1"/>
</dbReference>
<dbReference type="InterPro" id="IPR028065">
    <property type="entry name" value="TERB2"/>
</dbReference>
<accession>A0A6J2X0D1</accession>
<dbReference type="GO" id="GO:0007129">
    <property type="term" value="P:homologous chromosome pairing at meiosis"/>
    <property type="evidence" value="ECO:0007669"/>
    <property type="project" value="TreeGrafter"/>
</dbReference>
<evidence type="ECO:0000313" key="2">
    <source>
        <dbReference type="RefSeq" id="XP_030650063.1"/>
    </source>
</evidence>
<dbReference type="GO" id="GO:0005637">
    <property type="term" value="C:nuclear inner membrane"/>
    <property type="evidence" value="ECO:0007669"/>
    <property type="project" value="TreeGrafter"/>
</dbReference>
<sequence length="173" mass="19948">MFKKKTAWFSGSVRRGIRSFWVSEGGLISRWKSADYLFSDDATCHDTKRIFDTDDYARDRVTVFHSAFLSACQVRNSVKSVPIGHYVLPPFSVQKELKAVIGRFIWEHDKSQQGEQREGSVCCEGQHYPVNNMVSGYVCISQLRKYSGELNDLHPSYLHYSVSQSCRRRFCSE</sequence>
<evidence type="ECO:0000313" key="1">
    <source>
        <dbReference type="Proteomes" id="UP000504632"/>
    </source>
</evidence>
<dbReference type="OrthoDB" id="5278943at2759"/>